<dbReference type="SUPFAM" id="SSF53098">
    <property type="entry name" value="Ribonuclease H-like"/>
    <property type="match status" value="1"/>
</dbReference>
<protein>
    <recommendedName>
        <fullName evidence="1">Integrase catalytic domain-containing protein</fullName>
    </recommendedName>
</protein>
<evidence type="ECO:0000313" key="3">
    <source>
        <dbReference type="Proteomes" id="UP001159363"/>
    </source>
</evidence>
<comment type="caution">
    <text evidence="2">The sequence shown here is derived from an EMBL/GenBank/DDBJ whole genome shotgun (WGS) entry which is preliminary data.</text>
</comment>
<feature type="domain" description="Integrase catalytic" evidence="1">
    <location>
        <begin position="37"/>
        <end position="108"/>
    </location>
</feature>
<dbReference type="Gene3D" id="3.30.420.10">
    <property type="entry name" value="Ribonuclease H-like superfamily/Ribonuclease H"/>
    <property type="match status" value="1"/>
</dbReference>
<sequence length="108" mass="12189">MVVGRTTLRNISPAALRLHDIVNSTIYGTLDGRPQQMPRMPRKLFEIVCLDLMGHYLRTRRGKRFLVVVIDIFSRWTEACPTSGARAVNVVGVLEEQLSQVGDYRGTC</sequence>
<dbReference type="InterPro" id="IPR036397">
    <property type="entry name" value="RNaseH_sf"/>
</dbReference>
<dbReference type="EMBL" id="JARBHB010000004">
    <property type="protein sequence ID" value="KAJ8885995.1"/>
    <property type="molecule type" value="Genomic_DNA"/>
</dbReference>
<keyword evidence="3" id="KW-1185">Reference proteome</keyword>
<evidence type="ECO:0000259" key="1">
    <source>
        <dbReference type="PROSITE" id="PS50994"/>
    </source>
</evidence>
<dbReference type="PROSITE" id="PS50994">
    <property type="entry name" value="INTEGRASE"/>
    <property type="match status" value="1"/>
</dbReference>
<organism evidence="2 3">
    <name type="scientific">Dryococelus australis</name>
    <dbReference type="NCBI Taxonomy" id="614101"/>
    <lineage>
        <taxon>Eukaryota</taxon>
        <taxon>Metazoa</taxon>
        <taxon>Ecdysozoa</taxon>
        <taxon>Arthropoda</taxon>
        <taxon>Hexapoda</taxon>
        <taxon>Insecta</taxon>
        <taxon>Pterygota</taxon>
        <taxon>Neoptera</taxon>
        <taxon>Polyneoptera</taxon>
        <taxon>Phasmatodea</taxon>
        <taxon>Verophasmatodea</taxon>
        <taxon>Anareolatae</taxon>
        <taxon>Phasmatidae</taxon>
        <taxon>Eurycanthinae</taxon>
        <taxon>Dryococelus</taxon>
    </lineage>
</organism>
<dbReference type="Proteomes" id="UP001159363">
    <property type="component" value="Chromosome X"/>
</dbReference>
<evidence type="ECO:0000313" key="2">
    <source>
        <dbReference type="EMBL" id="KAJ8885995.1"/>
    </source>
</evidence>
<accession>A0ABQ9HNY2</accession>
<dbReference type="InterPro" id="IPR001584">
    <property type="entry name" value="Integrase_cat-core"/>
</dbReference>
<gene>
    <name evidence="2" type="ORF">PR048_012201</name>
</gene>
<dbReference type="InterPro" id="IPR012337">
    <property type="entry name" value="RNaseH-like_sf"/>
</dbReference>
<reference evidence="2 3" key="1">
    <citation type="submission" date="2023-02" db="EMBL/GenBank/DDBJ databases">
        <title>LHISI_Scaffold_Assembly.</title>
        <authorList>
            <person name="Stuart O.P."/>
            <person name="Cleave R."/>
            <person name="Magrath M.J.L."/>
            <person name="Mikheyev A.S."/>
        </authorList>
    </citation>
    <scope>NUCLEOTIDE SEQUENCE [LARGE SCALE GENOMIC DNA]</scope>
    <source>
        <strain evidence="2">Daus_M_001</strain>
        <tissue evidence="2">Leg muscle</tissue>
    </source>
</reference>
<proteinExistence type="predicted"/>
<name>A0ABQ9HNY2_9NEOP</name>